<sequence>MMIKICCWGPTGNRLPDVSRLECNLSVLMLQVLAPSPRQLSNESTTFSGGHDLDLNLEEQEILGYYLQAVNYTLMRAAASETPEEPDGGPCKKCVMLGTATSDVDRAVIRIFYRVKLSVKAAHWYMANFNRRCVTNVVRHSVKCCQAFATYSDDSQRQLLQSLVPLPKFPVQPTKLFRHSQVILHPNYGILHPASAESNLVKATAAKIGMSGIGTGSTAKSKQYVQEMKDKREEGRKVKFNVTLSKSVLRKGGGTTLVMVRGPFIPDVKFVQLFDDSEPIDMVMEAIVLKEHGYILGAITTANLALLSSSDTTEGTAHGFLRLFRDQGYIQDGVFKSKQVFIRLVVKGSDLESDSQFMSMDSAIPASRAAASRRPPASATSKDVVLLSQPSVRKSAYIPRRVSQIPDISPPRFMRNPPTYVAMFKRYVSSINKKGQTCFSLR</sequence>
<comment type="caution">
    <text evidence="1">The sequence shown here is derived from an EMBL/GenBank/DDBJ whole genome shotgun (WGS) entry which is preliminary data.</text>
</comment>
<reference evidence="1 2" key="1">
    <citation type="journal article" date="2024" name="J Genomics">
        <title>Draft genome sequencing and assembly of Favolaschia claudopus CIRM-BRFM 2984 isolated from oak limbs.</title>
        <authorList>
            <person name="Navarro D."/>
            <person name="Drula E."/>
            <person name="Chaduli D."/>
            <person name="Cazenave R."/>
            <person name="Ahrendt S."/>
            <person name="Wang J."/>
            <person name="Lipzen A."/>
            <person name="Daum C."/>
            <person name="Barry K."/>
            <person name="Grigoriev I.V."/>
            <person name="Favel A."/>
            <person name="Rosso M.N."/>
            <person name="Martin F."/>
        </authorList>
    </citation>
    <scope>NUCLEOTIDE SEQUENCE [LARGE SCALE GENOMIC DNA]</scope>
    <source>
        <strain evidence="1 2">CIRM-BRFM 2984</strain>
    </source>
</reference>
<proteinExistence type="predicted"/>
<keyword evidence="2" id="KW-1185">Reference proteome</keyword>
<dbReference type="EMBL" id="JAWWNJ010000043">
    <property type="protein sequence ID" value="KAK7019517.1"/>
    <property type="molecule type" value="Genomic_DNA"/>
</dbReference>
<organism evidence="1 2">
    <name type="scientific">Favolaschia claudopus</name>
    <dbReference type="NCBI Taxonomy" id="2862362"/>
    <lineage>
        <taxon>Eukaryota</taxon>
        <taxon>Fungi</taxon>
        <taxon>Dikarya</taxon>
        <taxon>Basidiomycota</taxon>
        <taxon>Agaricomycotina</taxon>
        <taxon>Agaricomycetes</taxon>
        <taxon>Agaricomycetidae</taxon>
        <taxon>Agaricales</taxon>
        <taxon>Marasmiineae</taxon>
        <taxon>Mycenaceae</taxon>
        <taxon>Favolaschia</taxon>
    </lineage>
</organism>
<dbReference type="Proteomes" id="UP001362999">
    <property type="component" value="Unassembled WGS sequence"/>
</dbReference>
<accession>A0AAW0B271</accession>
<protein>
    <submittedName>
        <fullName evidence="1">Uncharacterized protein</fullName>
    </submittedName>
</protein>
<dbReference type="AlphaFoldDB" id="A0AAW0B271"/>
<gene>
    <name evidence="1" type="ORF">R3P38DRAFT_3553372</name>
</gene>
<name>A0AAW0B271_9AGAR</name>
<evidence type="ECO:0000313" key="1">
    <source>
        <dbReference type="EMBL" id="KAK7019517.1"/>
    </source>
</evidence>
<evidence type="ECO:0000313" key="2">
    <source>
        <dbReference type="Proteomes" id="UP001362999"/>
    </source>
</evidence>